<dbReference type="SUPFAM" id="SSF55298">
    <property type="entry name" value="YjgF-like"/>
    <property type="match status" value="2"/>
</dbReference>
<reference evidence="11" key="1">
    <citation type="journal article" date="2011" name="PLoS Biol.">
        <title>Gene gain and loss during evolution of obligate parasitism in the white rust pathogen of Arabidopsis thaliana.</title>
        <authorList>
            <person name="Kemen E."/>
            <person name="Gardiner A."/>
            <person name="Schultz-Larsen T."/>
            <person name="Kemen A.C."/>
            <person name="Balmuth A.L."/>
            <person name="Robert-Seilaniantz A."/>
            <person name="Bailey K."/>
            <person name="Holub E."/>
            <person name="Studholme D.J."/>
            <person name="Maclean D."/>
            <person name="Jones J.D."/>
        </authorList>
    </citation>
    <scope>NUCLEOTIDE SEQUENCE</scope>
</reference>
<dbReference type="CDD" id="cd01994">
    <property type="entry name" value="AANH_PF0828-like"/>
    <property type="match status" value="1"/>
</dbReference>
<dbReference type="Pfam" id="PF01902">
    <property type="entry name" value="Diphthami_syn_2"/>
    <property type="match status" value="1"/>
</dbReference>
<protein>
    <recommendedName>
        <fullName evidence="3">Diphthine--ammonia ligase</fullName>
        <ecNumber evidence="2">6.3.1.14</ecNumber>
    </recommendedName>
    <alternativeName>
        <fullName evidence="7">Diphthamide synthase</fullName>
    </alternativeName>
    <alternativeName>
        <fullName evidence="8">Diphthamide synthetase</fullName>
    </alternativeName>
</protein>
<evidence type="ECO:0000256" key="6">
    <source>
        <dbReference type="ARBA" id="ARBA00022840"/>
    </source>
</evidence>
<dbReference type="Gene3D" id="3.90.1490.10">
    <property type="entry name" value="putative n-type atp pyrophosphatase, domain 2"/>
    <property type="match status" value="1"/>
</dbReference>
<dbReference type="FunFam" id="3.90.1490.10:FF:000001">
    <property type="entry name" value="Diphthine--ammonia ligase"/>
    <property type="match status" value="1"/>
</dbReference>
<dbReference type="InterPro" id="IPR006175">
    <property type="entry name" value="YjgF/YER057c/UK114"/>
</dbReference>
<dbReference type="InterPro" id="IPR014729">
    <property type="entry name" value="Rossmann-like_a/b/a_fold"/>
</dbReference>
<sequence length="719" mass="80214">MKVVALVSGGKDSCFAMMECIKYGHEIIGIAHLYPQENGTKSTAEIDSFMFQSVGSNMVTSIATCMDVPLWTAAISGKPKTMDLMYNTAVDGDEVEDIGSFYGGCVLWSDFIIVSASSCGKCVRKNCNILMLCGPRHKMNCNMLLNSCHRLRLTSLTYLWQQNQEELLERMIENKVHAIIVKVAAIGLDPARHLGKSLEEMQPELLRLREKYQLNVCGEGGEYETLALDCPLFKKRIVIDSSIVVMHSDDFCAPVAYLVIEKSHLEAKNVIQPIPKFQMILNVSKSPDPIHHTPSAQQVDLSHLDEFPSATSYRDQIHVRGLVSRLSSSSIQEDLADIFEQLRAILQQQQSCLQDICFVHVYLRSMETFASVNHEYSKHIGTWQPPSRSCVECNDLPVKVLLDCFAVRGSGAARIDPTQSMVQVLHVRSISAWAPSCIGPYSQANTVHDSLIFLAGQIPLNSATMQLIPGEYQEQSTKCFQNANSVLRVLKSHVRNVICGIVYVVRQSQNDLEHVPSIPSYLQASKVESELVGQNFDHRAPFLLIHVSKLPRDSLVEVELTALTTTAFEKLCPKTWKSEGKMESYTFSYQIVMIPRAICLILATVAHSEQAGGDVSCMVSLLLVKIQEVVEKARLYWDQILHFRIFYQTCFVEQIQLAAALHATCAIRRLALPAVSLLPVCGIQSDAFLAIQVTALDIDTLDTKMWLLHEAVVKSPLYT</sequence>
<dbReference type="InterPro" id="IPR035959">
    <property type="entry name" value="RutC-like_sf"/>
</dbReference>
<keyword evidence="5" id="KW-0547">Nucleotide-binding</keyword>
<dbReference type="HOGENOM" id="CLU_010289_3_0_1"/>
<name>F0W4S0_9STRA</name>
<organism evidence="11">
    <name type="scientific">Albugo laibachii Nc14</name>
    <dbReference type="NCBI Taxonomy" id="890382"/>
    <lineage>
        <taxon>Eukaryota</taxon>
        <taxon>Sar</taxon>
        <taxon>Stramenopiles</taxon>
        <taxon>Oomycota</taxon>
        <taxon>Peronosporomycetes</taxon>
        <taxon>Albuginales</taxon>
        <taxon>Albuginaceae</taxon>
        <taxon>Albugo</taxon>
    </lineage>
</organism>
<reference evidence="11" key="2">
    <citation type="submission" date="2011-02" db="EMBL/GenBank/DDBJ databases">
        <authorList>
            <person name="MacLean D."/>
        </authorList>
    </citation>
    <scope>NUCLEOTIDE SEQUENCE</scope>
</reference>
<dbReference type="CDD" id="cd06155">
    <property type="entry name" value="eu_AANH_C_1"/>
    <property type="match status" value="1"/>
</dbReference>
<dbReference type="EMBL" id="FR824063">
    <property type="protein sequence ID" value="CCA16105.1"/>
    <property type="molecule type" value="Genomic_DNA"/>
</dbReference>
<dbReference type="AlphaFoldDB" id="F0W4S0"/>
<evidence type="ECO:0000256" key="3">
    <source>
        <dbReference type="ARBA" id="ARBA00018426"/>
    </source>
</evidence>
<dbReference type="GO" id="GO:0017183">
    <property type="term" value="P:protein histidyl modification to diphthamide"/>
    <property type="evidence" value="ECO:0007669"/>
    <property type="project" value="TreeGrafter"/>
</dbReference>
<proteinExistence type="predicted"/>
<evidence type="ECO:0000256" key="9">
    <source>
        <dbReference type="ARBA" id="ARBA00048108"/>
    </source>
</evidence>
<dbReference type="GO" id="GO:0005524">
    <property type="term" value="F:ATP binding"/>
    <property type="evidence" value="ECO:0007669"/>
    <property type="project" value="UniProtKB-KW"/>
</dbReference>
<evidence type="ECO:0000256" key="4">
    <source>
        <dbReference type="ARBA" id="ARBA00022598"/>
    </source>
</evidence>
<evidence type="ECO:0000256" key="5">
    <source>
        <dbReference type="ARBA" id="ARBA00022741"/>
    </source>
</evidence>
<evidence type="ECO:0000256" key="2">
    <source>
        <dbReference type="ARBA" id="ARBA00012089"/>
    </source>
</evidence>
<dbReference type="GO" id="GO:0017178">
    <property type="term" value="F:diphthine-ammonia ligase activity"/>
    <property type="evidence" value="ECO:0007669"/>
    <property type="project" value="UniProtKB-EC"/>
</dbReference>
<dbReference type="InterPro" id="IPR030662">
    <property type="entry name" value="DPH6/MJ0570"/>
</dbReference>
<dbReference type="EC" id="6.3.1.14" evidence="2"/>
<dbReference type="Gene3D" id="3.40.50.620">
    <property type="entry name" value="HUPs"/>
    <property type="match status" value="1"/>
</dbReference>
<dbReference type="PANTHER" id="PTHR12196">
    <property type="entry name" value="DOMAIN OF UNKNOWN FUNCTION 71 DUF71 -CONTAINING PROTEIN"/>
    <property type="match status" value="1"/>
</dbReference>
<evidence type="ECO:0000256" key="8">
    <source>
        <dbReference type="ARBA" id="ARBA00031552"/>
    </source>
</evidence>
<accession>F0W4S0</accession>
<evidence type="ECO:0000256" key="1">
    <source>
        <dbReference type="ARBA" id="ARBA00005156"/>
    </source>
</evidence>
<keyword evidence="6" id="KW-0067">ATP-binding</keyword>
<comment type="pathway">
    <text evidence="1">Protein modification; peptidyl-diphthamide biosynthesis.</text>
</comment>
<dbReference type="Gene3D" id="3.30.1330.40">
    <property type="entry name" value="RutC-like"/>
    <property type="match status" value="2"/>
</dbReference>
<evidence type="ECO:0000259" key="10">
    <source>
        <dbReference type="Pfam" id="PF01902"/>
    </source>
</evidence>
<evidence type="ECO:0000313" key="11">
    <source>
        <dbReference type="EMBL" id="CCA16105.1"/>
    </source>
</evidence>
<feature type="domain" description="Diphthamide synthase" evidence="10">
    <location>
        <begin position="147"/>
        <end position="244"/>
    </location>
</feature>
<dbReference type="InterPro" id="IPR002761">
    <property type="entry name" value="Diphthami_syn_dom"/>
</dbReference>
<dbReference type="SUPFAM" id="SSF52402">
    <property type="entry name" value="Adenine nucleotide alpha hydrolases-like"/>
    <property type="match status" value="1"/>
</dbReference>
<gene>
    <name evidence="11" type="primary">AlNc14C18G1891</name>
    <name evidence="11" type="ORF">ALNC14_022480</name>
</gene>
<keyword evidence="4" id="KW-0436">Ligase</keyword>
<dbReference type="Pfam" id="PF01042">
    <property type="entry name" value="Ribonuc_L-PSP"/>
    <property type="match status" value="2"/>
</dbReference>
<evidence type="ECO:0000256" key="7">
    <source>
        <dbReference type="ARBA" id="ARBA00029814"/>
    </source>
</evidence>
<dbReference type="PANTHER" id="PTHR12196:SF2">
    <property type="entry name" value="DIPHTHINE--AMMONIA LIGASE"/>
    <property type="match status" value="1"/>
</dbReference>
<comment type="catalytic activity">
    <reaction evidence="9">
        <text>diphthine-[translation elongation factor 2] + NH4(+) + ATP = diphthamide-[translation elongation factor 2] + AMP + diphosphate + H(+)</text>
        <dbReference type="Rhea" id="RHEA:19753"/>
        <dbReference type="Rhea" id="RHEA-COMP:10172"/>
        <dbReference type="Rhea" id="RHEA-COMP:10174"/>
        <dbReference type="ChEBI" id="CHEBI:15378"/>
        <dbReference type="ChEBI" id="CHEBI:16692"/>
        <dbReference type="ChEBI" id="CHEBI:28938"/>
        <dbReference type="ChEBI" id="CHEBI:30616"/>
        <dbReference type="ChEBI" id="CHEBI:33019"/>
        <dbReference type="ChEBI" id="CHEBI:82696"/>
        <dbReference type="ChEBI" id="CHEBI:456215"/>
        <dbReference type="EC" id="6.3.1.14"/>
    </reaction>
</comment>